<reference evidence="3 4" key="2">
    <citation type="submission" date="2018-10" db="EMBL/GenBank/DDBJ databases">
        <authorList>
            <consortium name="Pathogen Informatics"/>
        </authorList>
    </citation>
    <scope>NUCLEOTIDE SEQUENCE [LARGE SCALE GENOMIC DNA]</scope>
</reference>
<dbReference type="Pfam" id="PF18701">
    <property type="entry name" value="DUF5641"/>
    <property type="match status" value="1"/>
</dbReference>
<dbReference type="AlphaFoldDB" id="A0A0N4V0H1"/>
<reference evidence="5" key="1">
    <citation type="submission" date="2017-02" db="UniProtKB">
        <authorList>
            <consortium name="WormBaseParasite"/>
        </authorList>
    </citation>
    <scope>IDENTIFICATION</scope>
</reference>
<dbReference type="Proteomes" id="UP000274131">
    <property type="component" value="Unassembled WGS sequence"/>
</dbReference>
<feature type="region of interest" description="Disordered" evidence="1">
    <location>
        <begin position="133"/>
        <end position="177"/>
    </location>
</feature>
<evidence type="ECO:0000313" key="4">
    <source>
        <dbReference type="Proteomes" id="UP000274131"/>
    </source>
</evidence>
<keyword evidence="4" id="KW-1185">Reference proteome</keyword>
<sequence>MALINAIGKQLLDKTNFITLLHKVKAVINERLITYVDSDTITVINPIDFLNPEFLRKRTQRIHRGPHGEVRRSRQIGEAVLLHEEHRPKDLWKLACIKELDQLSDGKIQIEKVVLANQQTLTRPLNHLLPLEVTNNGRQDSVQHSRIDAPDMEESDQLDKEKDPDMEESDQLDKEKN</sequence>
<name>A0A0N4V0H1_ENTVE</name>
<evidence type="ECO:0000313" key="3">
    <source>
        <dbReference type="EMBL" id="VDD87978.1"/>
    </source>
</evidence>
<feature type="domain" description="DUF5641" evidence="2">
    <location>
        <begin position="71"/>
        <end position="131"/>
    </location>
</feature>
<organism evidence="5">
    <name type="scientific">Enterobius vermicularis</name>
    <name type="common">Human pinworm</name>
    <dbReference type="NCBI Taxonomy" id="51028"/>
    <lineage>
        <taxon>Eukaryota</taxon>
        <taxon>Metazoa</taxon>
        <taxon>Ecdysozoa</taxon>
        <taxon>Nematoda</taxon>
        <taxon>Chromadorea</taxon>
        <taxon>Rhabditida</taxon>
        <taxon>Spirurina</taxon>
        <taxon>Oxyuridomorpha</taxon>
        <taxon>Oxyuroidea</taxon>
        <taxon>Oxyuridae</taxon>
        <taxon>Enterobius</taxon>
    </lineage>
</organism>
<accession>A0A0N4V0H1</accession>
<dbReference type="OrthoDB" id="5868911at2759"/>
<dbReference type="InterPro" id="IPR040676">
    <property type="entry name" value="DUF5641"/>
</dbReference>
<dbReference type="EMBL" id="UXUI01007513">
    <property type="protein sequence ID" value="VDD87978.1"/>
    <property type="molecule type" value="Genomic_DNA"/>
</dbReference>
<evidence type="ECO:0000256" key="1">
    <source>
        <dbReference type="SAM" id="MobiDB-lite"/>
    </source>
</evidence>
<protein>
    <submittedName>
        <fullName evidence="5">DUF5641 domain-containing protein</fullName>
    </submittedName>
</protein>
<gene>
    <name evidence="3" type="ORF">EVEC_LOCUS3121</name>
</gene>
<evidence type="ECO:0000313" key="5">
    <source>
        <dbReference type="WBParaSite" id="EVEC_0000341301-mRNA-1"/>
    </source>
</evidence>
<proteinExistence type="predicted"/>
<dbReference type="WBParaSite" id="EVEC_0000341301-mRNA-1">
    <property type="protein sequence ID" value="EVEC_0000341301-mRNA-1"/>
    <property type="gene ID" value="EVEC_0000341301"/>
</dbReference>
<evidence type="ECO:0000259" key="2">
    <source>
        <dbReference type="Pfam" id="PF18701"/>
    </source>
</evidence>